<keyword evidence="4" id="KW-0732">Signal</keyword>
<dbReference type="Proteomes" id="UP000241229">
    <property type="component" value="Unassembled WGS sequence"/>
</dbReference>
<feature type="repeat" description="ANK" evidence="3">
    <location>
        <begin position="60"/>
        <end position="92"/>
    </location>
</feature>
<protein>
    <submittedName>
        <fullName evidence="5">Uncharacterized protein</fullName>
    </submittedName>
</protein>
<reference evidence="5 6" key="1">
    <citation type="submission" date="2018-03" db="EMBL/GenBank/DDBJ databases">
        <title>The draft genome of Mesorhizobium sp. 6GN-30.</title>
        <authorList>
            <person name="Liu L."/>
            <person name="Li L."/>
            <person name="Wang T."/>
            <person name="Zhang X."/>
            <person name="Liang L."/>
        </authorList>
    </citation>
    <scope>NUCLEOTIDE SEQUENCE [LARGE SCALE GENOMIC DNA]</scope>
    <source>
        <strain evidence="5 6">6GN30</strain>
    </source>
</reference>
<evidence type="ECO:0000256" key="2">
    <source>
        <dbReference type="ARBA" id="ARBA00023043"/>
    </source>
</evidence>
<feature type="chain" id="PRO_5015192588" evidence="4">
    <location>
        <begin position="23"/>
        <end position="223"/>
    </location>
</feature>
<evidence type="ECO:0000256" key="1">
    <source>
        <dbReference type="ARBA" id="ARBA00022737"/>
    </source>
</evidence>
<proteinExistence type="predicted"/>
<dbReference type="SMART" id="SM00248">
    <property type="entry name" value="ANK"/>
    <property type="match status" value="5"/>
</dbReference>
<dbReference type="AlphaFoldDB" id="A0A2P7SHH1"/>
<name>A0A2P7SHH1_9HYPH</name>
<gene>
    <name evidence="5" type="ORF">C7I84_09770</name>
</gene>
<feature type="repeat" description="ANK" evidence="3">
    <location>
        <begin position="27"/>
        <end position="59"/>
    </location>
</feature>
<evidence type="ECO:0000256" key="4">
    <source>
        <dbReference type="SAM" id="SignalP"/>
    </source>
</evidence>
<dbReference type="Gene3D" id="1.25.40.20">
    <property type="entry name" value="Ankyrin repeat-containing domain"/>
    <property type="match status" value="1"/>
</dbReference>
<organism evidence="5 6">
    <name type="scientific">Kumtagia ephedrae</name>
    <dbReference type="NCBI Taxonomy" id="2116701"/>
    <lineage>
        <taxon>Bacteria</taxon>
        <taxon>Pseudomonadati</taxon>
        <taxon>Pseudomonadota</taxon>
        <taxon>Alphaproteobacteria</taxon>
        <taxon>Hyphomicrobiales</taxon>
        <taxon>Phyllobacteriaceae</taxon>
        <taxon>Kumtagia</taxon>
    </lineage>
</organism>
<dbReference type="EMBL" id="PXYK01000007">
    <property type="protein sequence ID" value="PSJ61917.1"/>
    <property type="molecule type" value="Genomic_DNA"/>
</dbReference>
<evidence type="ECO:0000256" key="3">
    <source>
        <dbReference type="PROSITE-ProRule" id="PRU00023"/>
    </source>
</evidence>
<keyword evidence="2 3" id="KW-0040">ANK repeat</keyword>
<dbReference type="PANTHER" id="PTHR24201">
    <property type="entry name" value="ANK_REP_REGION DOMAIN-CONTAINING PROTEIN"/>
    <property type="match status" value="1"/>
</dbReference>
<feature type="signal peptide" evidence="4">
    <location>
        <begin position="1"/>
        <end position="22"/>
    </location>
</feature>
<dbReference type="PANTHER" id="PTHR24201:SF16">
    <property type="entry name" value="ANKYRIN-1-LIKE-RELATED"/>
    <property type="match status" value="1"/>
</dbReference>
<keyword evidence="6" id="KW-1185">Reference proteome</keyword>
<dbReference type="InterPro" id="IPR036770">
    <property type="entry name" value="Ankyrin_rpt-contain_sf"/>
</dbReference>
<dbReference type="InterPro" id="IPR002110">
    <property type="entry name" value="Ankyrin_rpt"/>
</dbReference>
<dbReference type="PROSITE" id="PS50297">
    <property type="entry name" value="ANK_REP_REGION"/>
    <property type="match status" value="1"/>
</dbReference>
<evidence type="ECO:0000313" key="5">
    <source>
        <dbReference type="EMBL" id="PSJ61917.1"/>
    </source>
</evidence>
<accession>A0A2P7SHH1</accession>
<evidence type="ECO:0000313" key="6">
    <source>
        <dbReference type="Proteomes" id="UP000241229"/>
    </source>
</evidence>
<sequence length="223" mass="23424">MLVLTRLLTMVLVAMVSAASLAPAESGEEVMLHEAAADGDVERTRQLLASGAAVDMRDGARRTPLLIAVQADQAEVARLLIEAGADVNAKDAIEDTPFLYAGAEGRNGILRHILATGKADLKDTNRYGGVALIPAAHHGHPETVRILLETAIDIDHVNDLGWTALLEAVILGDGGPVYQEIVRLLIDAGAKPIADRGGRTPLDHARSLGFGEIAAILEGQGRG</sequence>
<dbReference type="InterPro" id="IPR050776">
    <property type="entry name" value="Ank_Repeat/CDKN_Inhibitor"/>
</dbReference>
<dbReference type="OrthoDB" id="9812708at2"/>
<dbReference type="Pfam" id="PF12796">
    <property type="entry name" value="Ank_2"/>
    <property type="match status" value="2"/>
</dbReference>
<dbReference type="RefSeq" id="WP_106772021.1">
    <property type="nucleotide sequence ID" value="NZ_PXYK01000007.1"/>
</dbReference>
<dbReference type="PROSITE" id="PS50088">
    <property type="entry name" value="ANK_REPEAT"/>
    <property type="match status" value="3"/>
</dbReference>
<dbReference type="SUPFAM" id="SSF48403">
    <property type="entry name" value="Ankyrin repeat"/>
    <property type="match status" value="1"/>
</dbReference>
<keyword evidence="1" id="KW-0677">Repeat</keyword>
<comment type="caution">
    <text evidence="5">The sequence shown here is derived from an EMBL/GenBank/DDBJ whole genome shotgun (WGS) entry which is preliminary data.</text>
</comment>
<feature type="repeat" description="ANK" evidence="3">
    <location>
        <begin position="127"/>
        <end position="159"/>
    </location>
</feature>